<dbReference type="SMART" id="SM00245">
    <property type="entry name" value="TSPc"/>
    <property type="match status" value="1"/>
</dbReference>
<dbReference type="Pfam" id="PF03572">
    <property type="entry name" value="Peptidase_S41"/>
    <property type="match status" value="1"/>
</dbReference>
<dbReference type="SUPFAM" id="SSF50156">
    <property type="entry name" value="PDZ domain-like"/>
    <property type="match status" value="1"/>
</dbReference>
<dbReference type="InterPro" id="IPR036034">
    <property type="entry name" value="PDZ_sf"/>
</dbReference>
<protein>
    <submittedName>
        <fullName evidence="7">Unannotated protein</fullName>
    </submittedName>
</protein>
<reference evidence="7" key="1">
    <citation type="submission" date="2020-05" db="EMBL/GenBank/DDBJ databases">
        <authorList>
            <person name="Chiriac C."/>
            <person name="Salcher M."/>
            <person name="Ghai R."/>
            <person name="Kavagutti S V."/>
        </authorList>
    </citation>
    <scope>NUCLEOTIDE SEQUENCE</scope>
</reference>
<feature type="compositionally biased region" description="Low complexity" evidence="5">
    <location>
        <begin position="1"/>
        <end position="42"/>
    </location>
</feature>
<feature type="region of interest" description="Disordered" evidence="5">
    <location>
        <begin position="1"/>
        <end position="47"/>
    </location>
</feature>
<dbReference type="GO" id="GO:0006508">
    <property type="term" value="P:proteolysis"/>
    <property type="evidence" value="ECO:0007669"/>
    <property type="project" value="UniProtKB-KW"/>
</dbReference>
<evidence type="ECO:0000256" key="1">
    <source>
        <dbReference type="ARBA" id="ARBA00009179"/>
    </source>
</evidence>
<proteinExistence type="inferred from homology"/>
<dbReference type="NCBIfam" id="TIGR00225">
    <property type="entry name" value="prc"/>
    <property type="match status" value="1"/>
</dbReference>
<dbReference type="PANTHER" id="PTHR32060:SF30">
    <property type="entry name" value="CARBOXY-TERMINAL PROCESSING PROTEASE CTPA"/>
    <property type="match status" value="1"/>
</dbReference>
<dbReference type="InterPro" id="IPR005151">
    <property type="entry name" value="Tail-specific_protease"/>
</dbReference>
<dbReference type="AlphaFoldDB" id="A0A6J6EZB2"/>
<dbReference type="CDD" id="cd06782">
    <property type="entry name" value="cpPDZ_CPP-like"/>
    <property type="match status" value="1"/>
</dbReference>
<dbReference type="EMBL" id="CAEZTT010000118">
    <property type="protein sequence ID" value="CAB4581367.1"/>
    <property type="molecule type" value="Genomic_DNA"/>
</dbReference>
<evidence type="ECO:0000256" key="2">
    <source>
        <dbReference type="ARBA" id="ARBA00022670"/>
    </source>
</evidence>
<feature type="region of interest" description="Disordered" evidence="5">
    <location>
        <begin position="444"/>
        <end position="465"/>
    </location>
</feature>
<evidence type="ECO:0000256" key="5">
    <source>
        <dbReference type="SAM" id="MobiDB-lite"/>
    </source>
</evidence>
<dbReference type="PANTHER" id="PTHR32060">
    <property type="entry name" value="TAIL-SPECIFIC PROTEASE"/>
    <property type="match status" value="1"/>
</dbReference>
<dbReference type="GO" id="GO:0007165">
    <property type="term" value="P:signal transduction"/>
    <property type="evidence" value="ECO:0007669"/>
    <property type="project" value="TreeGrafter"/>
</dbReference>
<organism evidence="7">
    <name type="scientific">freshwater metagenome</name>
    <dbReference type="NCBI Taxonomy" id="449393"/>
    <lineage>
        <taxon>unclassified sequences</taxon>
        <taxon>metagenomes</taxon>
        <taxon>ecological metagenomes</taxon>
    </lineage>
</organism>
<dbReference type="Gene3D" id="2.30.42.10">
    <property type="match status" value="1"/>
</dbReference>
<dbReference type="InterPro" id="IPR055210">
    <property type="entry name" value="CtpA/B_N"/>
</dbReference>
<dbReference type="Gene3D" id="3.90.226.10">
    <property type="entry name" value="2-enoyl-CoA Hydratase, Chain A, domain 1"/>
    <property type="match status" value="1"/>
</dbReference>
<dbReference type="Pfam" id="PF13180">
    <property type="entry name" value="PDZ_2"/>
    <property type="match status" value="1"/>
</dbReference>
<feature type="compositionally biased region" description="Low complexity" evidence="5">
    <location>
        <begin position="456"/>
        <end position="465"/>
    </location>
</feature>
<dbReference type="InterPro" id="IPR029045">
    <property type="entry name" value="ClpP/crotonase-like_dom_sf"/>
</dbReference>
<dbReference type="SMART" id="SM00228">
    <property type="entry name" value="PDZ"/>
    <property type="match status" value="1"/>
</dbReference>
<comment type="similarity">
    <text evidence="1">Belongs to the peptidase S41A family.</text>
</comment>
<evidence type="ECO:0000256" key="3">
    <source>
        <dbReference type="ARBA" id="ARBA00022801"/>
    </source>
</evidence>
<dbReference type="GO" id="GO:0030288">
    <property type="term" value="C:outer membrane-bounded periplasmic space"/>
    <property type="evidence" value="ECO:0007669"/>
    <property type="project" value="TreeGrafter"/>
</dbReference>
<keyword evidence="2" id="KW-0645">Protease</keyword>
<evidence type="ECO:0000259" key="6">
    <source>
        <dbReference type="PROSITE" id="PS50106"/>
    </source>
</evidence>
<keyword evidence="3" id="KW-0378">Hydrolase</keyword>
<dbReference type="SUPFAM" id="SSF52096">
    <property type="entry name" value="ClpP/crotonase"/>
    <property type="match status" value="1"/>
</dbReference>
<evidence type="ECO:0000256" key="4">
    <source>
        <dbReference type="ARBA" id="ARBA00022825"/>
    </source>
</evidence>
<dbReference type="CDD" id="cd07560">
    <property type="entry name" value="Peptidase_S41_CPP"/>
    <property type="match status" value="1"/>
</dbReference>
<name>A0A6J6EZB2_9ZZZZ</name>
<gene>
    <name evidence="7" type="ORF">UFOPK1726_00948</name>
</gene>
<evidence type="ECO:0000313" key="7">
    <source>
        <dbReference type="EMBL" id="CAB4581367.1"/>
    </source>
</evidence>
<dbReference type="PROSITE" id="PS50106">
    <property type="entry name" value="PDZ"/>
    <property type="match status" value="1"/>
</dbReference>
<dbReference type="Gene3D" id="3.30.750.44">
    <property type="match status" value="1"/>
</dbReference>
<sequence length="465" mass="50028">MSLWAAPTTPTAAPAPTTAAPPAKPASQPAPSKPAPALSTPAIKPPPEDAYRQLEMLTRAMEMVRQNYVDESNVTYEELVEGALEGMLSRLDPHCEYMGRSLFEDMQREQSDTSEGIGITIALRRNVLTIITVRDDGPAAREGLLAGDQLVRINEVLTDSVGVAEAMQLLRGKVGDEVRLTVRRPGTKQFLEFKVKHETLAESSVHDPMLLAQKMAGEHPIGYVRVSQFNLPTARELSQALDQLEKQGMKALVLDLRNNPGGLVDSAVQICGEFLPEGTVVVTTEGRVASQNPPPYRTPPRGGKEPRQYPVAVLINHGSASASELTAGALQDLKRAIVVGTTSFGKGSVQTILPMKNGAAMRLTTAKYYTPSHRTIHENGVEPNIIAALTTEDEARIAKWRVAHGTGEIAALELANLGDKQLERAVDALKGVLVFDAFVARPPTPTVKPLEKSEAEAPAAASDAR</sequence>
<accession>A0A6J6EZB2</accession>
<dbReference type="InterPro" id="IPR004447">
    <property type="entry name" value="Peptidase_S41A"/>
</dbReference>
<dbReference type="GO" id="GO:0004175">
    <property type="term" value="F:endopeptidase activity"/>
    <property type="evidence" value="ECO:0007669"/>
    <property type="project" value="TreeGrafter"/>
</dbReference>
<dbReference type="InterPro" id="IPR001478">
    <property type="entry name" value="PDZ"/>
</dbReference>
<dbReference type="Pfam" id="PF22694">
    <property type="entry name" value="CtpB_N-like"/>
    <property type="match status" value="1"/>
</dbReference>
<dbReference type="GO" id="GO:0008236">
    <property type="term" value="F:serine-type peptidase activity"/>
    <property type="evidence" value="ECO:0007669"/>
    <property type="project" value="UniProtKB-KW"/>
</dbReference>
<keyword evidence="4" id="KW-0720">Serine protease</keyword>
<feature type="domain" description="PDZ" evidence="6">
    <location>
        <begin position="105"/>
        <end position="171"/>
    </location>
</feature>